<dbReference type="InterPro" id="IPR008042">
    <property type="entry name" value="Retrotrans_Pao"/>
</dbReference>
<dbReference type="PANTHER" id="PTHR47331">
    <property type="entry name" value="PHD-TYPE DOMAIN-CONTAINING PROTEIN"/>
    <property type="match status" value="1"/>
</dbReference>
<dbReference type="Pfam" id="PF05380">
    <property type="entry name" value="Peptidase_A17"/>
    <property type="match status" value="1"/>
</dbReference>
<accession>A0ABY6LKX4</accession>
<reference evidence="2 3" key="1">
    <citation type="submission" date="2022-01" db="EMBL/GenBank/DDBJ databases">
        <title>A chromosomal length assembly of Cordylochernes scorpioides.</title>
        <authorList>
            <person name="Zeh D."/>
            <person name="Zeh J."/>
        </authorList>
    </citation>
    <scope>NUCLEOTIDE SEQUENCE [LARGE SCALE GENOMIC DNA]</scope>
    <source>
        <strain evidence="2">IN4F17</strain>
        <tissue evidence="2">Whole Body</tissue>
    </source>
</reference>
<evidence type="ECO:0000313" key="2">
    <source>
        <dbReference type="EMBL" id="UYV80822.1"/>
    </source>
</evidence>
<dbReference type="SUPFAM" id="SSF56672">
    <property type="entry name" value="DNA/RNA polymerases"/>
    <property type="match status" value="1"/>
</dbReference>
<proteinExistence type="predicted"/>
<dbReference type="PANTHER" id="PTHR47331:SF1">
    <property type="entry name" value="GAG-LIKE PROTEIN"/>
    <property type="match status" value="1"/>
</dbReference>
<name>A0ABY6LKX4_9ARAC</name>
<dbReference type="EMBL" id="CP092881">
    <property type="protein sequence ID" value="UYV80822.1"/>
    <property type="molecule type" value="Genomic_DNA"/>
</dbReference>
<keyword evidence="3" id="KW-1185">Reference proteome</keyword>
<evidence type="ECO:0000256" key="1">
    <source>
        <dbReference type="SAM" id="MobiDB-lite"/>
    </source>
</evidence>
<evidence type="ECO:0000313" key="3">
    <source>
        <dbReference type="Proteomes" id="UP001235939"/>
    </source>
</evidence>
<gene>
    <name evidence="2" type="ORF">LAZ67_19001880</name>
</gene>
<dbReference type="Proteomes" id="UP001235939">
    <property type="component" value="Chromosome 19"/>
</dbReference>
<organism evidence="2 3">
    <name type="scientific">Cordylochernes scorpioides</name>
    <dbReference type="NCBI Taxonomy" id="51811"/>
    <lineage>
        <taxon>Eukaryota</taxon>
        <taxon>Metazoa</taxon>
        <taxon>Ecdysozoa</taxon>
        <taxon>Arthropoda</taxon>
        <taxon>Chelicerata</taxon>
        <taxon>Arachnida</taxon>
        <taxon>Pseudoscorpiones</taxon>
        <taxon>Cheliferoidea</taxon>
        <taxon>Chernetidae</taxon>
        <taxon>Cordylochernes</taxon>
    </lineage>
</organism>
<protein>
    <recommendedName>
        <fullName evidence="4">Peptidase aspartic putative domain-containing protein</fullName>
    </recommendedName>
</protein>
<feature type="region of interest" description="Disordered" evidence="1">
    <location>
        <begin position="115"/>
        <end position="137"/>
    </location>
</feature>
<sequence>MYDQLESHLKSLESLGVNIQQNAYFLHPMVESSLPEDLMTSLLEFMRREFKREQRLGYIRDGLGESSRMRTNGHYVTNMHAAEVKSNTEKANPHCIICQGGHWIQRCQKWCAMPVNPKNRRQPRTKPQNSPEKKMENTRLEDKMVPVNEQVVAYQGCMYARQFRKPYWLQHCQDLCLSIPASWHSLPLADPQFERSRKIDMILGADVYGQLLIPDIKRQRQNQLCAQNTILGWVISGKLPLDILKRFWQVEEIPIKRRSSAEEEFCEQLYQSEVKRTRTGRYVVPLPLDPTIFESDLFGLSVAICFRRQLAMERRLDRDVAARDVEGCCYLPDHAVRGTQPDKKKLRVVFDDATKTTNGFSLNDRLYAGPKLQNDISSVLLRWRLPKIVMVVDIEKMYRQILVRPQDALRQRILWRQNARETMRPYQLNTVTYGTSSAPFLALRTLIKLAKDVGHLYPKAAEAIQAMGLQRELIDLLRRRGFVLKKWASNDPALLDQISEEYRLEQIVFEKTEIVKTLGLGWDPREDSFVYAISDPNKTEEFTKRQMLYFIAKQYDPMGWLVPLLIVGNILIQRLWITGTTWDEPLDDSIKIIWQSVADSSSHPNNAILGTNIESITYWTDATIVLQWIETLSRALPTFVGNRVSEIQACRKIKQWRHVPSKDNPADIASRVTMGTGLRDSQLWWKGPTWLAVSPKLWPEMPNIQAHCDETEALISSESDQPSMLIVLGERCS</sequence>
<dbReference type="InterPro" id="IPR043502">
    <property type="entry name" value="DNA/RNA_pol_sf"/>
</dbReference>
<evidence type="ECO:0008006" key="4">
    <source>
        <dbReference type="Google" id="ProtNLM"/>
    </source>
</evidence>